<dbReference type="Pfam" id="PF01979">
    <property type="entry name" value="Amidohydro_1"/>
    <property type="match status" value="1"/>
</dbReference>
<dbReference type="PANTHER" id="PTHR43135:SF3">
    <property type="entry name" value="ALPHA-D-RIBOSE 1-METHYLPHOSPHONATE 5-TRIPHOSPHATE DIPHOSPHATASE"/>
    <property type="match status" value="1"/>
</dbReference>
<proteinExistence type="predicted"/>
<keyword evidence="1" id="KW-0732">Signal</keyword>
<accession>A0A2Z4IF50</accession>
<dbReference type="Gene3D" id="1.20.58.520">
    <property type="entry name" value="Amidohydrolase"/>
    <property type="match status" value="1"/>
</dbReference>
<dbReference type="AlphaFoldDB" id="A0A2Z4IF50"/>
<dbReference type="Gene3D" id="2.30.40.10">
    <property type="entry name" value="Urease, subunit C, domain 1"/>
    <property type="match status" value="1"/>
</dbReference>
<dbReference type="Gene3D" id="3.30.110.90">
    <property type="entry name" value="Amidohydrolase"/>
    <property type="match status" value="1"/>
</dbReference>
<sequence length="468" mass="51936">MKITSPFILMVLLAFGMIACQNKNSQKEAPSPTAKVIADVNIIDIRNGHITKGHVVVDSGKIQRILPVSEDEAEVIQEAELINGKGKYLVPGIAEMHAHLPSVIWNDPQMEEVLFLYLSNGITTIRGMLGHHLHLELKEKVANDKILSPRIYTSSPSLNGNTVTSTEQATEMVTSYQKDGFDFLKLHPGLRLHVFDQIVKTANEVNIPFAGHVSTLVGIRHALESGYASIDHVDGFLEGLVPESAGVNPTENGFFGYNFTEKADTTLIPDLVKTTKTHEVWVVPTQSLFSRWFSPTPAKQLANDPEMKYMAPEVIENWINSKNNLTETDAYNAEQWEDFMAIRKMLIRGLQENGHGLLLGSDAPQVFNVPGFSIQHEMQAMVEAGLSPLETLQMGTVNPAKYFGQEGNFGEIATGASADLILLDANPLEDISNMQRPRGVMVRGHWISRDQIDQKLKTIADKYRELNE</sequence>
<reference evidence="3 4" key="1">
    <citation type="submission" date="2018-06" db="EMBL/GenBank/DDBJ databases">
        <title>Echinicola strongylocentroti sp. nov., isolated from a sea urchin Strongylocentrotus intermedius.</title>
        <authorList>
            <person name="Bae S.S."/>
        </authorList>
    </citation>
    <scope>NUCLEOTIDE SEQUENCE [LARGE SCALE GENOMIC DNA]</scope>
    <source>
        <strain evidence="3 4">MEBiC08714</strain>
    </source>
</reference>
<organism evidence="3 4">
    <name type="scientific">Echinicola strongylocentroti</name>
    <dbReference type="NCBI Taxonomy" id="1795355"/>
    <lineage>
        <taxon>Bacteria</taxon>
        <taxon>Pseudomonadati</taxon>
        <taxon>Bacteroidota</taxon>
        <taxon>Cytophagia</taxon>
        <taxon>Cytophagales</taxon>
        <taxon>Cyclobacteriaceae</taxon>
        <taxon>Echinicola</taxon>
    </lineage>
</organism>
<dbReference type="InterPro" id="IPR051781">
    <property type="entry name" value="Metallo-dep_Hydrolase"/>
</dbReference>
<dbReference type="GO" id="GO:0016810">
    <property type="term" value="F:hydrolase activity, acting on carbon-nitrogen (but not peptide) bonds"/>
    <property type="evidence" value="ECO:0007669"/>
    <property type="project" value="InterPro"/>
</dbReference>
<dbReference type="Gene3D" id="3.40.50.10910">
    <property type="entry name" value="Amidohydrolase"/>
    <property type="match status" value="1"/>
</dbReference>
<dbReference type="SUPFAM" id="SSF51556">
    <property type="entry name" value="Metallo-dependent hydrolases"/>
    <property type="match status" value="1"/>
</dbReference>
<name>A0A2Z4IF50_9BACT</name>
<dbReference type="EMBL" id="CP030041">
    <property type="protein sequence ID" value="AWW29330.1"/>
    <property type="molecule type" value="Genomic_DNA"/>
</dbReference>
<dbReference type="SUPFAM" id="SSF51338">
    <property type="entry name" value="Composite domain of metallo-dependent hydrolases"/>
    <property type="match status" value="1"/>
</dbReference>
<evidence type="ECO:0000256" key="1">
    <source>
        <dbReference type="SAM" id="SignalP"/>
    </source>
</evidence>
<dbReference type="InterPro" id="IPR032466">
    <property type="entry name" value="Metal_Hydrolase"/>
</dbReference>
<dbReference type="OrthoDB" id="9797498at2"/>
<dbReference type="PANTHER" id="PTHR43135">
    <property type="entry name" value="ALPHA-D-RIBOSE 1-METHYLPHOSPHONATE 5-TRIPHOSPHATE DIPHOSPHATASE"/>
    <property type="match status" value="1"/>
</dbReference>
<keyword evidence="4" id="KW-1185">Reference proteome</keyword>
<evidence type="ECO:0000313" key="4">
    <source>
        <dbReference type="Proteomes" id="UP000248688"/>
    </source>
</evidence>
<keyword evidence="3" id="KW-0378">Hydrolase</keyword>
<evidence type="ECO:0000259" key="2">
    <source>
        <dbReference type="Pfam" id="PF01979"/>
    </source>
</evidence>
<dbReference type="InterPro" id="IPR006680">
    <property type="entry name" value="Amidohydro-rel"/>
</dbReference>
<dbReference type="RefSeq" id="WP_112782746.1">
    <property type="nucleotide sequence ID" value="NZ_CP030041.1"/>
</dbReference>
<feature type="signal peptide" evidence="1">
    <location>
        <begin position="1"/>
        <end position="19"/>
    </location>
</feature>
<evidence type="ECO:0000313" key="3">
    <source>
        <dbReference type="EMBL" id="AWW29330.1"/>
    </source>
</evidence>
<dbReference type="Proteomes" id="UP000248688">
    <property type="component" value="Chromosome"/>
</dbReference>
<protein>
    <submittedName>
        <fullName evidence="3">Amidohydrolase</fullName>
    </submittedName>
</protein>
<dbReference type="KEGG" id="est:DN752_03770"/>
<feature type="domain" description="Amidohydrolase-related" evidence="2">
    <location>
        <begin position="88"/>
        <end position="446"/>
    </location>
</feature>
<dbReference type="PROSITE" id="PS51257">
    <property type="entry name" value="PROKAR_LIPOPROTEIN"/>
    <property type="match status" value="1"/>
</dbReference>
<gene>
    <name evidence="3" type="ORF">DN752_03770</name>
</gene>
<dbReference type="InterPro" id="IPR011059">
    <property type="entry name" value="Metal-dep_hydrolase_composite"/>
</dbReference>
<feature type="chain" id="PRO_5016303425" evidence="1">
    <location>
        <begin position="20"/>
        <end position="468"/>
    </location>
</feature>